<evidence type="ECO:0000313" key="4">
    <source>
        <dbReference type="EMBL" id="TVY65703.1"/>
    </source>
</evidence>
<dbReference type="Proteomes" id="UP000469558">
    <property type="component" value="Unassembled WGS sequence"/>
</dbReference>
<evidence type="ECO:0000256" key="2">
    <source>
        <dbReference type="ARBA" id="ARBA00023027"/>
    </source>
</evidence>
<dbReference type="EMBL" id="QGMK01001633">
    <property type="protein sequence ID" value="TVY65703.1"/>
    <property type="molecule type" value="Genomic_DNA"/>
</dbReference>
<evidence type="ECO:0000256" key="1">
    <source>
        <dbReference type="ARBA" id="ARBA00023002"/>
    </source>
</evidence>
<evidence type="ECO:0000259" key="3">
    <source>
        <dbReference type="Pfam" id="PF02826"/>
    </source>
</evidence>
<feature type="domain" description="D-isomer specific 2-hydroxyacid dehydrogenase NAD-binding" evidence="3">
    <location>
        <begin position="124"/>
        <end position="195"/>
    </location>
</feature>
<keyword evidence="2" id="KW-0520">NAD</keyword>
<keyword evidence="1" id="KW-0560">Oxidoreductase</keyword>
<gene>
    <name evidence="4" type="primary">ddh</name>
    <name evidence="4" type="ORF">LSUE1_G006369</name>
</gene>
<dbReference type="PANTHER" id="PTHR43333:SF1">
    <property type="entry name" value="D-ISOMER SPECIFIC 2-HYDROXYACID DEHYDROGENASE NAD-BINDING DOMAIN-CONTAINING PROTEIN"/>
    <property type="match status" value="1"/>
</dbReference>
<dbReference type="InterPro" id="IPR006140">
    <property type="entry name" value="D-isomer_DH_NAD-bd"/>
</dbReference>
<dbReference type="GO" id="GO:0016491">
    <property type="term" value="F:oxidoreductase activity"/>
    <property type="evidence" value="ECO:0007669"/>
    <property type="project" value="UniProtKB-KW"/>
</dbReference>
<feature type="domain" description="D-isomer specific 2-hydroxyacid dehydrogenase NAD-binding" evidence="3">
    <location>
        <begin position="222"/>
        <end position="327"/>
    </location>
</feature>
<dbReference type="SUPFAM" id="SSF51735">
    <property type="entry name" value="NAD(P)-binding Rossmann-fold domains"/>
    <property type="match status" value="1"/>
</dbReference>
<evidence type="ECO:0000313" key="5">
    <source>
        <dbReference type="Proteomes" id="UP000469558"/>
    </source>
</evidence>
<dbReference type="InterPro" id="IPR029752">
    <property type="entry name" value="D-isomer_DH_CS1"/>
</dbReference>
<name>A0A8T9BWF0_9HELO</name>
<dbReference type="OrthoDB" id="298012at2759"/>
<comment type="caution">
    <text evidence="4">The sequence shown here is derived from an EMBL/GenBank/DDBJ whole genome shotgun (WGS) entry which is preliminary data.</text>
</comment>
<dbReference type="PROSITE" id="PS00065">
    <property type="entry name" value="D_2_HYDROXYACID_DH_1"/>
    <property type="match status" value="1"/>
</dbReference>
<dbReference type="Pfam" id="PF02826">
    <property type="entry name" value="2-Hacid_dh_C"/>
    <property type="match status" value="2"/>
</dbReference>
<dbReference type="PANTHER" id="PTHR43333">
    <property type="entry name" value="2-HACID_DH_C DOMAIN-CONTAINING PROTEIN"/>
    <property type="match status" value="1"/>
</dbReference>
<dbReference type="GO" id="GO:0051287">
    <property type="term" value="F:NAD binding"/>
    <property type="evidence" value="ECO:0007669"/>
    <property type="project" value="InterPro"/>
</dbReference>
<dbReference type="CDD" id="cd12163">
    <property type="entry name" value="2-Hacid_dh_5"/>
    <property type="match status" value="1"/>
</dbReference>
<dbReference type="InterPro" id="IPR036291">
    <property type="entry name" value="NAD(P)-bd_dom_sf"/>
</dbReference>
<dbReference type="Gene3D" id="3.40.50.720">
    <property type="entry name" value="NAD(P)-binding Rossmann-like Domain"/>
    <property type="match status" value="2"/>
</dbReference>
<sequence length="364" mass="39856">MGEAPPPDKEHILCLIPLKVDPAILESIKKRHPNVDFTVREVGFDKTQALDPSIPDELLKEITILVTLFKFPKPELAKKLKLVHLVSAGADRLASVPLWKETEIPFTNSSGVHGPQIAEWVILQILSASHKERIMVEWQKKHIWGKGAELGVVRDGVGQRLGVLGYGAIGRQAGRVARALGLDVIAYTAGPRKTPESKKDRGYIVPGTGDPDGLIPSEWYSGLDKASLHTFLKADIDILLVAVPLTPETRHFLAAPEFEILGKKNAFILNIARGPIIQQDDLIAALKKPEAEGGLRGAALDVTDPEPLPADSELWDLKNVAITPHISGLGTLYAQRSFEILERNLTNLENGSKLINVVDRKKGY</sequence>
<reference evidence="4 5" key="1">
    <citation type="submission" date="2018-05" db="EMBL/GenBank/DDBJ databases">
        <title>Genome sequencing and assembly of the regulated plant pathogen Lachnellula willkommii and related sister species for the development of diagnostic species identification markers.</title>
        <authorList>
            <person name="Giroux E."/>
            <person name="Bilodeau G."/>
        </authorList>
    </citation>
    <scope>NUCLEOTIDE SEQUENCE [LARGE SCALE GENOMIC DNA]</scope>
    <source>
        <strain evidence="4 5">CBS 268.59</strain>
    </source>
</reference>
<organism evidence="4 5">
    <name type="scientific">Lachnellula suecica</name>
    <dbReference type="NCBI Taxonomy" id="602035"/>
    <lineage>
        <taxon>Eukaryota</taxon>
        <taxon>Fungi</taxon>
        <taxon>Dikarya</taxon>
        <taxon>Ascomycota</taxon>
        <taxon>Pezizomycotina</taxon>
        <taxon>Leotiomycetes</taxon>
        <taxon>Helotiales</taxon>
        <taxon>Lachnaceae</taxon>
        <taxon>Lachnellula</taxon>
    </lineage>
</organism>
<proteinExistence type="predicted"/>
<protein>
    <submittedName>
        <fullName evidence="4">D-2-hydroxyacid dehydrogenase</fullName>
    </submittedName>
</protein>
<accession>A0A8T9BWF0</accession>
<dbReference type="AlphaFoldDB" id="A0A8T9BWF0"/>
<keyword evidence="5" id="KW-1185">Reference proteome</keyword>